<feature type="domain" description="SseB protein N-terminal" evidence="1">
    <location>
        <begin position="155"/>
        <end position="267"/>
    </location>
</feature>
<dbReference type="Pfam" id="PF07179">
    <property type="entry name" value="SseB"/>
    <property type="match status" value="2"/>
</dbReference>
<dbReference type="Proteomes" id="UP000754495">
    <property type="component" value="Unassembled WGS sequence"/>
</dbReference>
<evidence type="ECO:0000313" key="2">
    <source>
        <dbReference type="EMBL" id="NIH81464.1"/>
    </source>
</evidence>
<dbReference type="RefSeq" id="WP_167117236.1">
    <property type="nucleotide sequence ID" value="NZ_JAANOU010000001.1"/>
</dbReference>
<gene>
    <name evidence="2" type="ORF">FHX46_003994</name>
</gene>
<evidence type="ECO:0000313" key="3">
    <source>
        <dbReference type="Proteomes" id="UP000754495"/>
    </source>
</evidence>
<accession>A0ABX0T0P3</accession>
<organism evidence="2 3">
    <name type="scientific">Amycolatopsis viridis</name>
    <dbReference type="NCBI Taxonomy" id="185678"/>
    <lineage>
        <taxon>Bacteria</taxon>
        <taxon>Bacillati</taxon>
        <taxon>Actinomycetota</taxon>
        <taxon>Actinomycetes</taxon>
        <taxon>Pseudonocardiales</taxon>
        <taxon>Pseudonocardiaceae</taxon>
        <taxon>Amycolatopsis</taxon>
    </lineage>
</organism>
<name>A0ABX0T0P3_9PSEU</name>
<dbReference type="EMBL" id="JAANOU010000001">
    <property type="protein sequence ID" value="NIH81464.1"/>
    <property type="molecule type" value="Genomic_DNA"/>
</dbReference>
<sequence length="285" mass="30502">MEHALQAAIDAGDTRRYAQLVLDGSFYVPVLPAPGTAEHEQVTRPLGLGERDLMVFTSAEALGRFLGPYARGHTRAAFADLDADRLLINPGLPIGADLPVPAVRELAGGELTSVPSSVFQEAVQDELRTLVPLLVLDEFAGEREPRTDLPPSNTLENALAEAVATADDKAFLEALVPAEVVVPTTGPVPVNDRPGIPPLPWRLAGTDELPVITAFSSVAMCEEVMGKDHHHTTDLMFNLFIRWPDERHVLCFNPGAATEVVLTGRAVLELVDLIVADLSSDGGTP</sequence>
<feature type="domain" description="SseB protein N-terminal" evidence="1">
    <location>
        <begin position="2"/>
        <end position="104"/>
    </location>
</feature>
<evidence type="ECO:0000259" key="1">
    <source>
        <dbReference type="Pfam" id="PF07179"/>
    </source>
</evidence>
<comment type="caution">
    <text evidence="2">The sequence shown here is derived from an EMBL/GenBank/DDBJ whole genome shotgun (WGS) entry which is preliminary data.</text>
</comment>
<protein>
    <recommendedName>
        <fullName evidence="1">SseB protein N-terminal domain-containing protein</fullName>
    </recommendedName>
</protein>
<keyword evidence="3" id="KW-1185">Reference proteome</keyword>
<proteinExistence type="predicted"/>
<dbReference type="InterPro" id="IPR009839">
    <property type="entry name" value="SseB_N"/>
</dbReference>
<reference evidence="2 3" key="1">
    <citation type="submission" date="2020-03" db="EMBL/GenBank/DDBJ databases">
        <title>Sequencing the genomes of 1000 actinobacteria strains.</title>
        <authorList>
            <person name="Klenk H.-P."/>
        </authorList>
    </citation>
    <scope>NUCLEOTIDE SEQUENCE [LARGE SCALE GENOMIC DNA]</scope>
    <source>
        <strain evidence="2 3">DSM 45668</strain>
    </source>
</reference>